<evidence type="ECO:0000313" key="2">
    <source>
        <dbReference type="Proteomes" id="UP000198906"/>
    </source>
</evidence>
<dbReference type="STRING" id="47866.GA0074694_5873"/>
<organism evidence="1 2">
    <name type="scientific">Micromonospora inyonensis</name>
    <dbReference type="NCBI Taxonomy" id="47866"/>
    <lineage>
        <taxon>Bacteria</taxon>
        <taxon>Bacillati</taxon>
        <taxon>Actinomycetota</taxon>
        <taxon>Actinomycetes</taxon>
        <taxon>Micromonosporales</taxon>
        <taxon>Micromonosporaceae</taxon>
        <taxon>Micromonospora</taxon>
    </lineage>
</organism>
<accession>A0A1C6SNU4</accession>
<sequence length="169" mass="19173">MTAVTWVPVITASATLLAAVLAGSVTIWNERRKRLLDARQAAYVRATSTLQLVRRHMLIEDMFAAQTDALRERLHRGANGNESRDLIQHTLETIERRRDRLLEHVLRPLLDAEAAVQVFGSAAVQQAMRDASGLVAKMLGPDPRRFDDERFEAAVRALREAIRRELRIR</sequence>
<dbReference type="EMBL" id="FMHU01000002">
    <property type="protein sequence ID" value="SCL31062.1"/>
    <property type="molecule type" value="Genomic_DNA"/>
</dbReference>
<keyword evidence="2" id="KW-1185">Reference proteome</keyword>
<evidence type="ECO:0000313" key="1">
    <source>
        <dbReference type="EMBL" id="SCL31062.1"/>
    </source>
</evidence>
<protein>
    <submittedName>
        <fullName evidence="1">Uncharacterized protein</fullName>
    </submittedName>
</protein>
<proteinExistence type="predicted"/>
<dbReference type="RefSeq" id="WP_091463036.1">
    <property type="nucleotide sequence ID" value="NZ_FMHU01000002.1"/>
</dbReference>
<dbReference type="AlphaFoldDB" id="A0A1C6SNU4"/>
<gene>
    <name evidence="1" type="ORF">GA0074694_5873</name>
</gene>
<reference evidence="2" key="1">
    <citation type="submission" date="2016-06" db="EMBL/GenBank/DDBJ databases">
        <authorList>
            <person name="Varghese N."/>
        </authorList>
    </citation>
    <scope>NUCLEOTIDE SEQUENCE [LARGE SCALE GENOMIC DNA]</scope>
    <source>
        <strain evidence="2">DSM 46123</strain>
    </source>
</reference>
<dbReference type="Proteomes" id="UP000198906">
    <property type="component" value="Unassembled WGS sequence"/>
</dbReference>
<name>A0A1C6SNU4_9ACTN</name>